<feature type="compositionally biased region" description="Basic and acidic residues" evidence="6">
    <location>
        <begin position="305"/>
        <end position="329"/>
    </location>
</feature>
<dbReference type="InterPro" id="IPR008271">
    <property type="entry name" value="Ser/Thr_kinase_AS"/>
</dbReference>
<keyword evidence="1" id="KW-0418">Kinase</keyword>
<dbReference type="EMBL" id="JAPFFF010000075">
    <property type="protein sequence ID" value="KAK8835714.1"/>
    <property type="molecule type" value="Genomic_DNA"/>
</dbReference>
<evidence type="ECO:0000256" key="4">
    <source>
        <dbReference type="PROSITE-ProRule" id="PRU10141"/>
    </source>
</evidence>
<keyword evidence="5" id="KW-0175">Coiled coil</keyword>
<dbReference type="PANTHER" id="PTHR23257">
    <property type="entry name" value="SERINE-THREONINE PROTEIN KINASE"/>
    <property type="match status" value="1"/>
</dbReference>
<evidence type="ECO:0000313" key="9">
    <source>
        <dbReference type="Proteomes" id="UP001470230"/>
    </source>
</evidence>
<feature type="binding site" evidence="4">
    <location>
        <position position="471"/>
    </location>
    <ligand>
        <name>ATP</name>
        <dbReference type="ChEBI" id="CHEBI:30616"/>
    </ligand>
</feature>
<organism evidence="8 9">
    <name type="scientific">Tritrichomonas musculus</name>
    <dbReference type="NCBI Taxonomy" id="1915356"/>
    <lineage>
        <taxon>Eukaryota</taxon>
        <taxon>Metamonada</taxon>
        <taxon>Parabasalia</taxon>
        <taxon>Tritrichomonadida</taxon>
        <taxon>Tritrichomonadidae</taxon>
        <taxon>Tritrichomonas</taxon>
    </lineage>
</organism>
<evidence type="ECO:0000256" key="2">
    <source>
        <dbReference type="ARBA" id="ARBA00022741"/>
    </source>
</evidence>
<dbReference type="InterPro" id="IPR000719">
    <property type="entry name" value="Prot_kinase_dom"/>
</dbReference>
<evidence type="ECO:0000256" key="6">
    <source>
        <dbReference type="SAM" id="MobiDB-lite"/>
    </source>
</evidence>
<evidence type="ECO:0000256" key="3">
    <source>
        <dbReference type="ARBA" id="ARBA00022840"/>
    </source>
</evidence>
<keyword evidence="1" id="KW-0723">Serine/threonine-protein kinase</keyword>
<feature type="compositionally biased region" description="Basic and acidic residues" evidence="6">
    <location>
        <begin position="336"/>
        <end position="350"/>
    </location>
</feature>
<dbReference type="SMART" id="SM00220">
    <property type="entry name" value="S_TKc"/>
    <property type="match status" value="1"/>
</dbReference>
<proteinExistence type="predicted"/>
<keyword evidence="1" id="KW-0808">Transferase</keyword>
<dbReference type="PROSITE" id="PS50011">
    <property type="entry name" value="PROTEIN_KINASE_DOM"/>
    <property type="match status" value="1"/>
</dbReference>
<dbReference type="PROSITE" id="PS00107">
    <property type="entry name" value="PROTEIN_KINASE_ATP"/>
    <property type="match status" value="1"/>
</dbReference>
<feature type="region of interest" description="Disordered" evidence="6">
    <location>
        <begin position="1"/>
        <end position="22"/>
    </location>
</feature>
<feature type="compositionally biased region" description="Basic and acidic residues" evidence="6">
    <location>
        <begin position="380"/>
        <end position="393"/>
    </location>
</feature>
<sequence>MKKKKLNPNLKKQKKKLQKSFNEEDKKICDDVKSFYLNRQITNNFSQHVAKDIDLSIKVRNIFNDEENNEAVLRTIESNKEAAKDNMRVFDLTKKLEELSQNAEKVNERYQMEVKKKDERIKQLEKEIEYLSSQLEFEKDNRQKLIKKEEEINELKEKIKCNKSKELEERERQMKEINDTKKSFEIQIEEIMSSKRMEAEEREKQITEIKQNYETKLNEIQYLYNELKNKISEQEQLKEQIEKENIELRAFIDNADDIKNQEIEFLKCELLSQLEKQKEYEMKIQGKNEINKTDLQPKLIVQQEKRNELKNKKDANEKNLEANEDEKPRISPPIKENQEQLSNKEVDQKVNIENHRKDLLEQVKNKETEAIHDIIVVTNSEKDETKEQASDKVELEEEEEEFSNNETTTNNKERENKENQPKKEPHKSESLIQEAFSSLDQFEKIEKIGMGSFGKVFKVCDKQTGTFYAAKISYRLINDEDDSTLLNLTREVTIISKLNHPSVLRFIFFDKYNFKHEERPVIITEYAHNGSLEDFIGLNSQSHLDDTHKLIIIYGIASGMSYLHSYNIIHRDLKPSNILLDESLNPKIADFGLSKIEDQSYKSVSDLKGTPCYMSPEIFERYEYSKSSDVYAFGIILYELLTNEKVFNEKTSQQIIELLNSGYRPEFTSPIADSYKNLIEKCWSQDPSERPTFEDIVKKQKNRSRIHHQIC</sequence>
<keyword evidence="3 4" id="KW-0067">ATP-binding</keyword>
<comment type="caution">
    <text evidence="8">The sequence shown here is derived from an EMBL/GenBank/DDBJ whole genome shotgun (WGS) entry which is preliminary data.</text>
</comment>
<feature type="compositionally biased region" description="Acidic residues" evidence="6">
    <location>
        <begin position="394"/>
        <end position="403"/>
    </location>
</feature>
<dbReference type="InterPro" id="IPR017441">
    <property type="entry name" value="Protein_kinase_ATP_BS"/>
</dbReference>
<keyword evidence="9" id="KW-1185">Reference proteome</keyword>
<dbReference type="CDD" id="cd13999">
    <property type="entry name" value="STKc_MAP3K-like"/>
    <property type="match status" value="1"/>
</dbReference>
<feature type="coiled-coil region" evidence="5">
    <location>
        <begin position="89"/>
        <end position="261"/>
    </location>
</feature>
<reference evidence="8 9" key="1">
    <citation type="submission" date="2024-04" db="EMBL/GenBank/DDBJ databases">
        <title>Tritrichomonas musculus Genome.</title>
        <authorList>
            <person name="Alves-Ferreira E."/>
            <person name="Grigg M."/>
            <person name="Lorenzi H."/>
            <person name="Galac M."/>
        </authorList>
    </citation>
    <scope>NUCLEOTIDE SEQUENCE [LARGE SCALE GENOMIC DNA]</scope>
    <source>
        <strain evidence="8 9">EAF2021</strain>
    </source>
</reference>
<dbReference type="PROSITE" id="PS00108">
    <property type="entry name" value="PROTEIN_KINASE_ST"/>
    <property type="match status" value="1"/>
</dbReference>
<dbReference type="InterPro" id="IPR001245">
    <property type="entry name" value="Ser-Thr/Tyr_kinase_cat_dom"/>
</dbReference>
<dbReference type="InterPro" id="IPR050167">
    <property type="entry name" value="Ser_Thr_protein_kinase"/>
</dbReference>
<evidence type="ECO:0000256" key="1">
    <source>
        <dbReference type="ARBA" id="ARBA00022527"/>
    </source>
</evidence>
<feature type="compositionally biased region" description="Basic and acidic residues" evidence="6">
    <location>
        <begin position="411"/>
        <end position="429"/>
    </location>
</feature>
<dbReference type="Proteomes" id="UP001470230">
    <property type="component" value="Unassembled WGS sequence"/>
</dbReference>
<dbReference type="SUPFAM" id="SSF56112">
    <property type="entry name" value="Protein kinase-like (PK-like)"/>
    <property type="match status" value="1"/>
</dbReference>
<evidence type="ECO:0000313" key="8">
    <source>
        <dbReference type="EMBL" id="KAK8835714.1"/>
    </source>
</evidence>
<protein>
    <recommendedName>
        <fullName evidence="7">Protein kinase domain-containing protein</fullName>
    </recommendedName>
</protein>
<dbReference type="InterPro" id="IPR011009">
    <property type="entry name" value="Kinase-like_dom_sf"/>
</dbReference>
<feature type="region of interest" description="Disordered" evidence="6">
    <location>
        <begin position="305"/>
        <end position="350"/>
    </location>
</feature>
<feature type="compositionally biased region" description="Basic residues" evidence="6">
    <location>
        <begin position="1"/>
        <end position="18"/>
    </location>
</feature>
<accession>A0ABR2GP57</accession>
<evidence type="ECO:0000256" key="5">
    <source>
        <dbReference type="SAM" id="Coils"/>
    </source>
</evidence>
<dbReference type="Gene3D" id="1.10.510.10">
    <property type="entry name" value="Transferase(Phosphotransferase) domain 1"/>
    <property type="match status" value="1"/>
</dbReference>
<feature type="domain" description="Protein kinase" evidence="7">
    <location>
        <begin position="442"/>
        <end position="710"/>
    </location>
</feature>
<evidence type="ECO:0000259" key="7">
    <source>
        <dbReference type="PROSITE" id="PS50011"/>
    </source>
</evidence>
<dbReference type="Pfam" id="PF00069">
    <property type="entry name" value="Pkinase"/>
    <property type="match status" value="1"/>
</dbReference>
<gene>
    <name evidence="8" type="ORF">M9Y10_040532</name>
</gene>
<dbReference type="PRINTS" id="PR00109">
    <property type="entry name" value="TYRKINASE"/>
</dbReference>
<name>A0ABR2GP57_9EUKA</name>
<feature type="region of interest" description="Disordered" evidence="6">
    <location>
        <begin position="379"/>
        <end position="430"/>
    </location>
</feature>
<keyword evidence="2 4" id="KW-0547">Nucleotide-binding</keyword>